<keyword evidence="6" id="KW-1185">Reference proteome</keyword>
<evidence type="ECO:0000256" key="1">
    <source>
        <dbReference type="SAM" id="SignalP"/>
    </source>
</evidence>
<feature type="signal peptide" evidence="1">
    <location>
        <begin position="1"/>
        <end position="18"/>
    </location>
</feature>
<keyword evidence="1" id="KW-0732">Signal</keyword>
<dbReference type="Pfam" id="PF20200">
    <property type="entry name" value="DUF6562"/>
    <property type="match status" value="1"/>
</dbReference>
<dbReference type="Proteomes" id="UP000421791">
    <property type="component" value="Unassembled WGS sequence"/>
</dbReference>
<evidence type="ECO:0000313" key="5">
    <source>
        <dbReference type="Proteomes" id="UP000421791"/>
    </source>
</evidence>
<organism evidence="3 5">
    <name type="scientific">Bacteroides finegoldii</name>
    <dbReference type="NCBI Taxonomy" id="338188"/>
    <lineage>
        <taxon>Bacteria</taxon>
        <taxon>Pseudomonadati</taxon>
        <taxon>Bacteroidota</taxon>
        <taxon>Bacteroidia</taxon>
        <taxon>Bacteroidales</taxon>
        <taxon>Bacteroidaceae</taxon>
        <taxon>Bacteroides</taxon>
    </lineage>
</organism>
<dbReference type="RefSeq" id="WP_007756758.1">
    <property type="nucleotide sequence ID" value="NZ_JADOZO010000360.1"/>
</dbReference>
<feature type="domain" description="DUF6562" evidence="2">
    <location>
        <begin position="43"/>
        <end position="197"/>
    </location>
</feature>
<sequence>MKKIVYILVALFMTLFVACTQEESVETLNGDSRVNFSLKLPSSVASTRAAITVPASYKMRCILEAWTADDEPMLKHREEQAIEGGATPSIDFKLQAGDYTCLIWTDFIAADAAEEQITTEDGLTYTRYADTFYNTENLKSVTIKDVNGANLFDTDACDAFFARIDLEKKSEAVAQTVTLTRPLAKVVFKEDDAEQFSLLTKLRASYQVPSGFNVATGEPLSSMQPLNFIKKDIDKDNAGRVLFTNYVFTPSTGKQEMETISFQFSLGSTVLNREIPAGAVALTRNQQLTVKGELIGDGTFVPEEPEPSELPQVGDFFYADGSWSSSYKASGSNPCIGVVFAVANNGGAASADTPDNYPETSLEEIKGWVVAAYDLRDDNTKNNLKPRKSADVVIPEGLKGDMNDIQGFLKTELLKQQTLSDYPIAEMIVNYQNNEKTKAPASTSGWYWGAVKQYDALAKAYATASGGQLTESLAVRESLLLLENAGIGELFPLNGNERWHWYSTATDKRNKGLWAGFVCLGVGNTDYGNIEDDWVEVTKSGNARAILTF</sequence>
<accession>A0A7J4YNR9</accession>
<dbReference type="Proteomes" id="UP000440198">
    <property type="component" value="Unassembled WGS sequence"/>
</dbReference>
<dbReference type="InterPro" id="IPR046692">
    <property type="entry name" value="DUF6562"/>
</dbReference>
<feature type="chain" id="PRO_5044658473" description="DUF6562 domain-containing protein" evidence="1">
    <location>
        <begin position="19"/>
        <end position="549"/>
    </location>
</feature>
<comment type="caution">
    <text evidence="3">The sequence shown here is derived from an EMBL/GenBank/DDBJ whole genome shotgun (WGS) entry which is preliminary data.</text>
</comment>
<protein>
    <recommendedName>
        <fullName evidence="2">DUF6562 domain-containing protein</fullName>
    </recommendedName>
</protein>
<dbReference type="GeneID" id="92987298"/>
<evidence type="ECO:0000259" key="2">
    <source>
        <dbReference type="Pfam" id="PF20200"/>
    </source>
</evidence>
<proteinExistence type="predicted"/>
<evidence type="ECO:0000313" key="3">
    <source>
        <dbReference type="EMBL" id="KAA5230152.1"/>
    </source>
</evidence>
<dbReference type="AlphaFoldDB" id="A0A7J4YNR9"/>
<dbReference type="PROSITE" id="PS51257">
    <property type="entry name" value="PROKAR_LIPOPROTEIN"/>
    <property type="match status" value="1"/>
</dbReference>
<gene>
    <name evidence="4" type="ORF">F2Z09_07695</name>
    <name evidence="3" type="ORF">F2Z22_10800</name>
</gene>
<reference evidence="5 6" key="1">
    <citation type="journal article" date="2019" name="Nat. Med.">
        <title>A library of human gut bacterial isolates paired with longitudinal multiomics data enables mechanistic microbiome research.</title>
        <authorList>
            <person name="Poyet M."/>
            <person name="Groussin M."/>
            <person name="Gibbons S.M."/>
            <person name="Avila-Pacheco J."/>
            <person name="Jiang X."/>
            <person name="Kearney S.M."/>
            <person name="Perrotta A.R."/>
            <person name="Berdy B."/>
            <person name="Zhao S."/>
            <person name="Lieberman T.D."/>
            <person name="Swanson P.K."/>
            <person name="Smith M."/>
            <person name="Roesemann S."/>
            <person name="Alexander J.E."/>
            <person name="Rich S.A."/>
            <person name="Livny J."/>
            <person name="Vlamakis H."/>
            <person name="Clish C."/>
            <person name="Bullock K."/>
            <person name="Deik A."/>
            <person name="Scott J."/>
            <person name="Pierce K.A."/>
            <person name="Xavier R.J."/>
            <person name="Alm E.J."/>
        </authorList>
    </citation>
    <scope>NUCLEOTIDE SEQUENCE [LARGE SCALE GENOMIC DNA]</scope>
    <source>
        <strain evidence="4 6">BIOML-A2</strain>
        <strain evidence="3 5">BIOML-A6</strain>
    </source>
</reference>
<evidence type="ECO:0000313" key="6">
    <source>
        <dbReference type="Proteomes" id="UP000440198"/>
    </source>
</evidence>
<dbReference type="EMBL" id="VWAG01000009">
    <property type="protein sequence ID" value="KAA5258572.1"/>
    <property type="molecule type" value="Genomic_DNA"/>
</dbReference>
<dbReference type="EMBL" id="VWAK01000015">
    <property type="protein sequence ID" value="KAA5230152.1"/>
    <property type="molecule type" value="Genomic_DNA"/>
</dbReference>
<evidence type="ECO:0000313" key="4">
    <source>
        <dbReference type="EMBL" id="KAA5258572.1"/>
    </source>
</evidence>
<name>A0A7J4YNR9_9BACE</name>